<accession>A0A836HSW3</accession>
<dbReference type="EMBL" id="JAFEUZ010000016">
    <property type="protein sequence ID" value="KAG5482008.1"/>
    <property type="molecule type" value="Genomic_DNA"/>
</dbReference>
<reference evidence="2" key="2">
    <citation type="journal article" date="2021" name="Sci. Data">
        <title>Chromosome-scale genome sequencing, assembly and annotation of six genomes from subfamily Leishmaniinae.</title>
        <authorList>
            <person name="Almutairi H."/>
            <person name="Urbaniak M.D."/>
            <person name="Bates M.D."/>
            <person name="Jariyapan N."/>
            <person name="Kwakye-Nuako G."/>
            <person name="Thomaz Soccol V."/>
            <person name="Al-Salem W.S."/>
            <person name="Dillon R.J."/>
            <person name="Bates P.A."/>
            <person name="Gatherer D."/>
        </authorList>
    </citation>
    <scope>NUCLEOTIDE SEQUENCE [LARGE SCALE GENOMIC DNA]</scope>
</reference>
<reference evidence="2" key="1">
    <citation type="journal article" date="2021" name="Microbiol. Resour. Announc.">
        <title>LGAAP: Leishmaniinae Genome Assembly and Annotation Pipeline.</title>
        <authorList>
            <person name="Almutairi H."/>
            <person name="Urbaniak M.D."/>
            <person name="Bates M.D."/>
            <person name="Jariyapan N."/>
            <person name="Kwakye-Nuako G."/>
            <person name="Thomaz-Soccol V."/>
            <person name="Al-Salem W.S."/>
            <person name="Dillon R.J."/>
            <person name="Bates P.A."/>
            <person name="Gatherer D."/>
        </authorList>
    </citation>
    <scope>NUCLEOTIDE SEQUENCE [LARGE SCALE GENOMIC DNA]</scope>
</reference>
<dbReference type="AlphaFoldDB" id="A0A836HSW3"/>
<comment type="caution">
    <text evidence="1">The sequence shown here is derived from an EMBL/GenBank/DDBJ whole genome shotgun (WGS) entry which is preliminary data.</text>
</comment>
<dbReference type="Proteomes" id="UP000673552">
    <property type="component" value="Unassembled WGS sequence"/>
</dbReference>
<organism evidence="1 2">
    <name type="scientific">Leishmania martiniquensis</name>
    <dbReference type="NCBI Taxonomy" id="1580590"/>
    <lineage>
        <taxon>Eukaryota</taxon>
        <taxon>Discoba</taxon>
        <taxon>Euglenozoa</taxon>
        <taxon>Kinetoplastea</taxon>
        <taxon>Metakinetoplastina</taxon>
        <taxon>Trypanosomatida</taxon>
        <taxon>Trypanosomatidae</taxon>
        <taxon>Leishmaniinae</taxon>
        <taxon>Leishmania</taxon>
    </lineage>
</organism>
<keyword evidence="2" id="KW-1185">Reference proteome</keyword>
<dbReference type="OrthoDB" id="273385at2759"/>
<evidence type="ECO:0000313" key="1">
    <source>
        <dbReference type="EMBL" id="KAG5482008.1"/>
    </source>
</evidence>
<dbReference type="KEGG" id="lmat:92515678"/>
<protein>
    <submittedName>
        <fullName evidence="1">Uncharacterized protein</fullName>
    </submittedName>
</protein>
<dbReference type="RefSeq" id="XP_067179801.1">
    <property type="nucleotide sequence ID" value="XM_067323166.1"/>
</dbReference>
<gene>
    <name evidence="1" type="ORF">LSCM1_05722</name>
</gene>
<dbReference type="GeneID" id="92515678"/>
<name>A0A836HSW3_9TRYP</name>
<sequence>MPAINTPFVMELHPGEELKLAEAPLAALSTSSSTAPTHSTNVFAKNAFRALVSGVAFVEEEEEDANESGAATRSESRSSHRVIRVALLAHMRPQPQDSSTEHFVRTVTLASCNFSSNRTSSGAASNAALPARRGKAGELAAPLLTTVTRVGSTVQFHSPLLFRSSGSIQSLSVVAEDMATTAGSSGSSGSVKRYQGSRRFGVRLHGVQETFLTKEQVLLLAQR</sequence>
<proteinExistence type="predicted"/>
<evidence type="ECO:0000313" key="2">
    <source>
        <dbReference type="Proteomes" id="UP000673552"/>
    </source>
</evidence>